<feature type="region of interest" description="Disordered" evidence="1">
    <location>
        <begin position="30"/>
        <end position="49"/>
    </location>
</feature>
<feature type="compositionally biased region" description="Basic and acidic residues" evidence="1">
    <location>
        <begin position="389"/>
        <end position="407"/>
    </location>
</feature>
<feature type="compositionally biased region" description="Polar residues" evidence="1">
    <location>
        <begin position="33"/>
        <end position="49"/>
    </location>
</feature>
<feature type="compositionally biased region" description="Basic and acidic residues" evidence="1">
    <location>
        <begin position="112"/>
        <end position="122"/>
    </location>
</feature>
<sequence>MAYENVDAADMRHYLSAQERQFPAHAAARGFHQENSSPDSMAKGSSATETALRLERDFTRNRTEIRSSQIPQSENAIFKYRERESEGTTGSITTLGKSEAQVANIRISRILDNTEKEHHDPRTQGFPREYSNTSEDEDPDLDDEADKIAFHKREIARLSARVPPDITLLLVHLKALIETYKVFDDSRALLVLSTFYLQGTTASGPNLEETRKCLSILANFKPSNLSIATDIDADAELRRAQESIGIYLIRAMANFQLQNYPSAYKDSRRTISLGKKLPADSLDRWRLYVQSAFEIAAESSKFMGDEGNMLYYRSLCGENETRAFVVVSLSIESTTRTAVETKYLPTISQLGQELPRTANLAIARAPEEPHKSNQVINSTAPKRQPIRNEQSEHAEYQQRDRPPKNREYTTSANNLTIQTPRTPSSHLTENVAVEQEANTDLDNRLERLSLPEKRVDFRFIIPPSLPNPIAIRSYTLGSEPNSRDAAVYDSNLIRDPILATFKSHVNIGFNAVWVDLINLNGQHIRGAMKLNFGSYENIMTACSTCLKKNQPNIASAILKNGKLGCVPTRVILYLSEIYQLNISRFNKKGFTTSEGSGSKLDMVISSASSLGLRLMEGELKTGSTF</sequence>
<organism evidence="2 3">
    <name type="scientific">Arthrobotrys musiformis</name>
    <dbReference type="NCBI Taxonomy" id="47236"/>
    <lineage>
        <taxon>Eukaryota</taxon>
        <taxon>Fungi</taxon>
        <taxon>Dikarya</taxon>
        <taxon>Ascomycota</taxon>
        <taxon>Pezizomycotina</taxon>
        <taxon>Orbiliomycetes</taxon>
        <taxon>Orbiliales</taxon>
        <taxon>Orbiliaceae</taxon>
        <taxon>Arthrobotrys</taxon>
    </lineage>
</organism>
<evidence type="ECO:0000313" key="3">
    <source>
        <dbReference type="Proteomes" id="UP001370758"/>
    </source>
</evidence>
<dbReference type="EMBL" id="JAVHJL010000013">
    <property type="protein sequence ID" value="KAK6495204.1"/>
    <property type="molecule type" value="Genomic_DNA"/>
</dbReference>
<evidence type="ECO:0000256" key="1">
    <source>
        <dbReference type="SAM" id="MobiDB-lite"/>
    </source>
</evidence>
<protein>
    <submittedName>
        <fullName evidence="2">Uncharacterized protein</fullName>
    </submittedName>
</protein>
<reference evidence="2 3" key="1">
    <citation type="submission" date="2023-08" db="EMBL/GenBank/DDBJ databases">
        <authorList>
            <person name="Palmer J.M."/>
        </authorList>
    </citation>
    <scope>NUCLEOTIDE SEQUENCE [LARGE SCALE GENOMIC DNA]</scope>
    <source>
        <strain evidence="2 3">TWF481</strain>
    </source>
</reference>
<feature type="region of interest" description="Disordered" evidence="1">
    <location>
        <begin position="108"/>
        <end position="142"/>
    </location>
</feature>
<accession>A0AAV9VPS4</accession>
<feature type="compositionally biased region" description="Polar residues" evidence="1">
    <location>
        <begin position="372"/>
        <end position="381"/>
    </location>
</feature>
<dbReference type="Proteomes" id="UP001370758">
    <property type="component" value="Unassembled WGS sequence"/>
</dbReference>
<evidence type="ECO:0000313" key="2">
    <source>
        <dbReference type="EMBL" id="KAK6495204.1"/>
    </source>
</evidence>
<dbReference type="AlphaFoldDB" id="A0AAV9VPS4"/>
<comment type="caution">
    <text evidence="2">The sequence shown here is derived from an EMBL/GenBank/DDBJ whole genome shotgun (WGS) entry which is preliminary data.</text>
</comment>
<keyword evidence="3" id="KW-1185">Reference proteome</keyword>
<feature type="region of interest" description="Disordered" evidence="1">
    <location>
        <begin position="365"/>
        <end position="409"/>
    </location>
</feature>
<proteinExistence type="predicted"/>
<gene>
    <name evidence="2" type="ORF">TWF481_003230</name>
</gene>
<name>A0AAV9VPS4_9PEZI</name>